<evidence type="ECO:0000313" key="3">
    <source>
        <dbReference type="Proteomes" id="UP001196068"/>
    </source>
</evidence>
<protein>
    <submittedName>
        <fullName evidence="2">Uncharacterized protein</fullName>
    </submittedName>
</protein>
<keyword evidence="1" id="KW-1133">Transmembrane helix</keyword>
<keyword evidence="3" id="KW-1185">Reference proteome</keyword>
<feature type="transmembrane region" description="Helical" evidence="1">
    <location>
        <begin position="137"/>
        <end position="155"/>
    </location>
</feature>
<gene>
    <name evidence="2" type="ORF">GXW79_15820</name>
</gene>
<proteinExistence type="predicted"/>
<dbReference type="EMBL" id="JAAEDH010000019">
    <property type="protein sequence ID" value="MBR0656549.1"/>
    <property type="molecule type" value="Genomic_DNA"/>
</dbReference>
<reference evidence="2" key="2">
    <citation type="journal article" date="2021" name="Syst. Appl. Microbiol.">
        <title>Roseomonas hellenica sp. nov., isolated from roots of wild-growing Alkanna tinctoria.</title>
        <authorList>
            <person name="Rat A."/>
            <person name="Naranjo H.D."/>
            <person name="Lebbe L."/>
            <person name="Cnockaert M."/>
            <person name="Krigas N."/>
            <person name="Grigoriadou K."/>
            <person name="Maloupa E."/>
            <person name="Willems A."/>
        </authorList>
    </citation>
    <scope>NUCLEOTIDE SEQUENCE</scope>
    <source>
        <strain evidence="2">LMG 28251</strain>
    </source>
</reference>
<feature type="transmembrane region" description="Helical" evidence="1">
    <location>
        <begin position="69"/>
        <end position="86"/>
    </location>
</feature>
<dbReference type="RefSeq" id="WP_211875415.1">
    <property type="nucleotide sequence ID" value="NZ_JAAEDH010000019.1"/>
</dbReference>
<keyword evidence="1" id="KW-0812">Transmembrane</keyword>
<reference evidence="2" key="1">
    <citation type="submission" date="2020-01" db="EMBL/GenBank/DDBJ databases">
        <authorList>
            <person name="Rat A."/>
        </authorList>
    </citation>
    <scope>NUCLEOTIDE SEQUENCE</scope>
    <source>
        <strain evidence="2">LMG 28251</strain>
    </source>
</reference>
<accession>A0AAF1KNR1</accession>
<evidence type="ECO:0000256" key="1">
    <source>
        <dbReference type="SAM" id="Phobius"/>
    </source>
</evidence>
<sequence length="166" mass="17019">MILGLSFANFLTLHVVLSLVGIAAGLVAMGAMLAGRWLGGWQALFLATTVATVATGFLFPIGAVLPSHIVGAISAAVLAVAVYAAYAGGLAGGWRATYVVTAAMALYLNCFVGVVQAFQKIGALHALAPTQTEPPFLVAQVVLLILFVVLGTLAVRRFRPGGARLA</sequence>
<name>A0AAF1KNR1_9PROT</name>
<evidence type="ECO:0000313" key="2">
    <source>
        <dbReference type="EMBL" id="MBR0656549.1"/>
    </source>
</evidence>
<feature type="transmembrane region" description="Helical" evidence="1">
    <location>
        <begin position="98"/>
        <end position="117"/>
    </location>
</feature>
<dbReference type="AlphaFoldDB" id="A0AAF1KNR1"/>
<comment type="caution">
    <text evidence="2">The sequence shown here is derived from an EMBL/GenBank/DDBJ whole genome shotgun (WGS) entry which is preliminary data.</text>
</comment>
<organism evidence="2 3">
    <name type="scientific">Plastoroseomonas arctica</name>
    <dbReference type="NCBI Taxonomy" id="1509237"/>
    <lineage>
        <taxon>Bacteria</taxon>
        <taxon>Pseudomonadati</taxon>
        <taxon>Pseudomonadota</taxon>
        <taxon>Alphaproteobacteria</taxon>
        <taxon>Acetobacterales</taxon>
        <taxon>Acetobacteraceae</taxon>
        <taxon>Plastoroseomonas</taxon>
    </lineage>
</organism>
<dbReference type="Proteomes" id="UP001196068">
    <property type="component" value="Unassembled WGS sequence"/>
</dbReference>
<feature type="transmembrane region" description="Helical" evidence="1">
    <location>
        <begin position="43"/>
        <end position="63"/>
    </location>
</feature>
<feature type="transmembrane region" description="Helical" evidence="1">
    <location>
        <begin position="6"/>
        <end position="31"/>
    </location>
</feature>
<keyword evidence="1" id="KW-0472">Membrane</keyword>